<dbReference type="InterPro" id="IPR005531">
    <property type="entry name" value="Asp23"/>
</dbReference>
<comment type="caution">
    <text evidence="2">The sequence shown here is derived from an EMBL/GenBank/DDBJ whole genome shotgun (WGS) entry which is preliminary data.</text>
</comment>
<keyword evidence="3" id="KW-1185">Reference proteome</keyword>
<gene>
    <name evidence="2" type="ORF">KQI88_13195</name>
</gene>
<name>A0ABS6G7J0_9FIRM</name>
<evidence type="ECO:0000313" key="2">
    <source>
        <dbReference type="EMBL" id="MBU5677371.1"/>
    </source>
</evidence>
<sequence length="118" mass="12718">MPGKLVTKLGTIIIDDHVLTSIAGVSAMECYGVVGMAAKSAAGGLVELLKREQSGKGVKVHTEEDEITIDIFVIVEFGTRISVVANNIIEKVKYNIEHLTGMNVKKVNINVQGVRVQK</sequence>
<proteinExistence type="inferred from homology"/>
<dbReference type="PANTHER" id="PTHR34297:SF2">
    <property type="entry name" value="ASP23_GLS24 FAMILY ENVELOPE STRESS RESPONSE PROTEIN"/>
    <property type="match status" value="1"/>
</dbReference>
<organism evidence="2 3">
    <name type="scientific">Alkaliphilus flagellatus</name>
    <dbReference type="NCBI Taxonomy" id="2841507"/>
    <lineage>
        <taxon>Bacteria</taxon>
        <taxon>Bacillati</taxon>
        <taxon>Bacillota</taxon>
        <taxon>Clostridia</taxon>
        <taxon>Peptostreptococcales</taxon>
        <taxon>Natronincolaceae</taxon>
        <taxon>Alkaliphilus</taxon>
    </lineage>
</organism>
<dbReference type="RefSeq" id="WP_212378266.1">
    <property type="nucleotide sequence ID" value="NZ_JAHLQK010000005.1"/>
</dbReference>
<dbReference type="Pfam" id="PF03780">
    <property type="entry name" value="Asp23"/>
    <property type="match status" value="1"/>
</dbReference>
<dbReference type="PANTHER" id="PTHR34297">
    <property type="entry name" value="HYPOTHETICAL CYTOSOLIC PROTEIN-RELATED"/>
    <property type="match status" value="1"/>
</dbReference>
<comment type="similarity">
    <text evidence="1">Belongs to the asp23 family.</text>
</comment>
<evidence type="ECO:0000313" key="3">
    <source>
        <dbReference type="Proteomes" id="UP000779508"/>
    </source>
</evidence>
<accession>A0ABS6G7J0</accession>
<dbReference type="Proteomes" id="UP000779508">
    <property type="component" value="Unassembled WGS sequence"/>
</dbReference>
<dbReference type="EMBL" id="JAHLQK010000005">
    <property type="protein sequence ID" value="MBU5677371.1"/>
    <property type="molecule type" value="Genomic_DNA"/>
</dbReference>
<evidence type="ECO:0000256" key="1">
    <source>
        <dbReference type="ARBA" id="ARBA00005721"/>
    </source>
</evidence>
<protein>
    <submittedName>
        <fullName evidence="2">Asp23/Gls24 family envelope stress response protein</fullName>
    </submittedName>
</protein>
<reference evidence="2 3" key="1">
    <citation type="submission" date="2021-06" db="EMBL/GenBank/DDBJ databases">
        <authorList>
            <person name="Sun Q."/>
            <person name="Li D."/>
        </authorList>
    </citation>
    <scope>NUCLEOTIDE SEQUENCE [LARGE SCALE GENOMIC DNA]</scope>
    <source>
        <strain evidence="2 3">MSJ-5</strain>
    </source>
</reference>